<keyword evidence="7" id="KW-0406">Ion transport</keyword>
<keyword evidence="6" id="KW-0408">Iron</keyword>
<comment type="caution">
    <text evidence="10">The sequence shown here is derived from an EMBL/GenBank/DDBJ whole genome shotgun (WGS) entry which is preliminary data.</text>
</comment>
<dbReference type="SMART" id="SM00382">
    <property type="entry name" value="AAA"/>
    <property type="match status" value="1"/>
</dbReference>
<dbReference type="Proteomes" id="UP001193680">
    <property type="component" value="Unassembled WGS sequence"/>
</dbReference>
<evidence type="ECO:0000256" key="8">
    <source>
        <dbReference type="ARBA" id="ARBA00023136"/>
    </source>
</evidence>
<dbReference type="InterPro" id="IPR017871">
    <property type="entry name" value="ABC_transporter-like_CS"/>
</dbReference>
<gene>
    <name evidence="10" type="ORF">H8792_006885</name>
</gene>
<reference evidence="10 11" key="1">
    <citation type="submission" date="2020-11" db="EMBL/GenBank/DDBJ databases">
        <title>Sulfur oxidizing isolate from Hospital Hole Sinkhole.</title>
        <authorList>
            <person name="Scott K.M."/>
        </authorList>
    </citation>
    <scope>NUCLEOTIDE SEQUENCE [LARGE SCALE GENOMIC DNA]</scope>
    <source>
        <strain evidence="10 11">HH1</strain>
    </source>
</reference>
<dbReference type="PANTHER" id="PTHR42781">
    <property type="entry name" value="SPERMIDINE/PUTRESCINE IMPORT ATP-BINDING PROTEIN POTA"/>
    <property type="match status" value="1"/>
</dbReference>
<dbReference type="Pfam" id="PF00005">
    <property type="entry name" value="ABC_tran"/>
    <property type="match status" value="1"/>
</dbReference>
<evidence type="ECO:0000259" key="9">
    <source>
        <dbReference type="PROSITE" id="PS50893"/>
    </source>
</evidence>
<keyword evidence="4" id="KW-0547">Nucleotide-binding</keyword>
<name>A0ABS0BW78_9GAMM</name>
<feature type="domain" description="ABC transporter" evidence="9">
    <location>
        <begin position="2"/>
        <end position="219"/>
    </location>
</feature>
<dbReference type="RefSeq" id="WP_185978205.1">
    <property type="nucleotide sequence ID" value="NZ_JACBGI020000010.1"/>
</dbReference>
<organism evidence="10 11">
    <name type="scientific">Thiomicrorhabdus heinhorstiae</name>
    <dbReference type="NCBI Taxonomy" id="2748010"/>
    <lineage>
        <taxon>Bacteria</taxon>
        <taxon>Pseudomonadati</taxon>
        <taxon>Pseudomonadota</taxon>
        <taxon>Gammaproteobacteria</taxon>
        <taxon>Thiotrichales</taxon>
        <taxon>Piscirickettsiaceae</taxon>
        <taxon>Thiomicrorhabdus</taxon>
    </lineage>
</organism>
<evidence type="ECO:0000256" key="4">
    <source>
        <dbReference type="ARBA" id="ARBA00022741"/>
    </source>
</evidence>
<keyword evidence="2" id="KW-1003">Cell membrane</keyword>
<dbReference type="SUPFAM" id="SSF52540">
    <property type="entry name" value="P-loop containing nucleoside triphosphate hydrolases"/>
    <property type="match status" value="1"/>
</dbReference>
<evidence type="ECO:0000256" key="1">
    <source>
        <dbReference type="ARBA" id="ARBA00022448"/>
    </source>
</evidence>
<dbReference type="Gene3D" id="3.40.50.300">
    <property type="entry name" value="P-loop containing nucleotide triphosphate hydrolases"/>
    <property type="match status" value="1"/>
</dbReference>
<dbReference type="InterPro" id="IPR003439">
    <property type="entry name" value="ABC_transporter-like_ATP-bd"/>
</dbReference>
<dbReference type="CDD" id="cd03259">
    <property type="entry name" value="ABC_Carb_Solutes_like"/>
    <property type="match status" value="1"/>
</dbReference>
<evidence type="ECO:0000313" key="10">
    <source>
        <dbReference type="EMBL" id="MBF6058065.1"/>
    </source>
</evidence>
<evidence type="ECO:0000256" key="6">
    <source>
        <dbReference type="ARBA" id="ARBA00023004"/>
    </source>
</evidence>
<protein>
    <submittedName>
        <fullName evidence="10">ABC transporter ATP-binding protein</fullName>
    </submittedName>
</protein>
<keyword evidence="3" id="KW-0410">Iron transport</keyword>
<dbReference type="PROSITE" id="PS50893">
    <property type="entry name" value="ABC_TRANSPORTER_2"/>
    <property type="match status" value="1"/>
</dbReference>
<dbReference type="PANTHER" id="PTHR42781:SF4">
    <property type="entry name" value="SPERMIDINE_PUTRESCINE IMPORT ATP-BINDING PROTEIN POTA"/>
    <property type="match status" value="1"/>
</dbReference>
<dbReference type="InterPro" id="IPR015853">
    <property type="entry name" value="ABC_transpr_FbpC"/>
</dbReference>
<dbReference type="InterPro" id="IPR027417">
    <property type="entry name" value="P-loop_NTPase"/>
</dbReference>
<accession>A0ABS0BW78</accession>
<evidence type="ECO:0000313" key="11">
    <source>
        <dbReference type="Proteomes" id="UP001193680"/>
    </source>
</evidence>
<keyword evidence="8" id="KW-0472">Membrane</keyword>
<evidence type="ECO:0000256" key="3">
    <source>
        <dbReference type="ARBA" id="ARBA00022496"/>
    </source>
</evidence>
<dbReference type="PROSITE" id="PS00211">
    <property type="entry name" value="ABC_TRANSPORTER_1"/>
    <property type="match status" value="1"/>
</dbReference>
<keyword evidence="5 10" id="KW-0067">ATP-binding</keyword>
<dbReference type="EMBL" id="JACBGI020000010">
    <property type="protein sequence ID" value="MBF6058065.1"/>
    <property type="molecule type" value="Genomic_DNA"/>
</dbReference>
<keyword evidence="11" id="KW-1185">Reference proteome</keyword>
<dbReference type="GO" id="GO:0005524">
    <property type="term" value="F:ATP binding"/>
    <property type="evidence" value="ECO:0007669"/>
    <property type="project" value="UniProtKB-KW"/>
</dbReference>
<evidence type="ECO:0000256" key="2">
    <source>
        <dbReference type="ARBA" id="ARBA00022475"/>
    </source>
</evidence>
<proteinExistence type="predicted"/>
<evidence type="ECO:0000256" key="5">
    <source>
        <dbReference type="ARBA" id="ARBA00022840"/>
    </source>
</evidence>
<dbReference type="InterPro" id="IPR050093">
    <property type="entry name" value="ABC_SmlMolc_Importer"/>
</dbReference>
<keyword evidence="1" id="KW-0813">Transport</keyword>
<evidence type="ECO:0000256" key="7">
    <source>
        <dbReference type="ARBA" id="ARBA00023065"/>
    </source>
</evidence>
<sequence>MLALENVTVVHDKSPVLNACSLCMQTHEILGLMGKSGSGKTTLLRTIAGFQNLHQGVVSIGQRCLSKPGFCTAPEQRAIGMVFQDFALFPHLTVEENIVFGLKGQSSQQKKSRALELANMMEISELLKRYPHELSGGQQQRVAIARAMAPKPSLILFDEPFSSLDRALAMKLAKTLREWLKQEQMTALVVTHSSDEAHLLCDRLAHLNAGSLQFDEQKVA</sequence>
<dbReference type="InterPro" id="IPR003593">
    <property type="entry name" value="AAA+_ATPase"/>
</dbReference>